<organism evidence="2 3">
    <name type="scientific">Fusobacterium phage Fnu1</name>
    <dbReference type="NCBI Taxonomy" id="2530024"/>
    <lineage>
        <taxon>Viruses</taxon>
        <taxon>Duplodnaviria</taxon>
        <taxon>Heunggongvirae</taxon>
        <taxon>Uroviricota</taxon>
        <taxon>Caudoviricetes</taxon>
        <taxon>Latrobevirus</taxon>
        <taxon>Latrobevirus FNU1</taxon>
    </lineage>
</organism>
<evidence type="ECO:0000313" key="3">
    <source>
        <dbReference type="Proteomes" id="UP000292160"/>
    </source>
</evidence>
<accession>A0A481W7H2</accession>
<dbReference type="KEGG" id="vg:65071856"/>
<dbReference type="EMBL" id="MK554696">
    <property type="protein sequence ID" value="QBJ04192.1"/>
    <property type="molecule type" value="Genomic_DNA"/>
</dbReference>
<dbReference type="Pfam" id="PF26096">
    <property type="entry name" value="DUF8033"/>
    <property type="match status" value="1"/>
</dbReference>
<sequence length="98" mass="11379">MKDFTRVIEDFGVKNQYVIATDKGVIFQSYNSIIAIIEYGKLKFVGGNYQASKTTGKYRNLFFTNYFSEISDLKSLEKFISEKMVYNQDLQGYVLKEV</sequence>
<protein>
    <recommendedName>
        <fullName evidence="1">DUF8033 domain-containing protein</fullName>
    </recommendedName>
</protein>
<evidence type="ECO:0000313" key="2">
    <source>
        <dbReference type="EMBL" id="QBJ04192.1"/>
    </source>
</evidence>
<keyword evidence="3" id="KW-1185">Reference proteome</keyword>
<proteinExistence type="predicted"/>
<reference evidence="2 3" key="1">
    <citation type="submission" date="2019-02" db="EMBL/GenBank/DDBJ databases">
        <title>Genomic, morphological and functional characterisation of novel bacteriophage Fnu1 capable of disrupt Fusobacterium nucleatum biofilm.</title>
        <authorList>
            <person name="Kabwe M."/>
            <person name="Brown T.L."/>
            <person name="Dashper S."/>
            <person name="Speirs L."/>
            <person name="Ku H."/>
            <person name="Petrovski S."/>
            <person name="Chan H.T."/>
            <person name="Lock P."/>
            <person name="Tucci J."/>
        </authorList>
    </citation>
    <scope>NUCLEOTIDE SEQUENCE [LARGE SCALE GENOMIC DNA]</scope>
</reference>
<feature type="domain" description="DUF8033" evidence="1">
    <location>
        <begin position="14"/>
        <end position="69"/>
    </location>
</feature>
<dbReference type="GeneID" id="65071856"/>
<dbReference type="InterPro" id="IPR058346">
    <property type="entry name" value="DUF8033"/>
</dbReference>
<dbReference type="RefSeq" id="YP_010082848.1">
    <property type="nucleotide sequence ID" value="NC_055035.1"/>
</dbReference>
<name>A0A481W7H2_9CAUD</name>
<evidence type="ECO:0000259" key="1">
    <source>
        <dbReference type="Pfam" id="PF26096"/>
    </source>
</evidence>
<dbReference type="Proteomes" id="UP000292160">
    <property type="component" value="Segment"/>
</dbReference>